<dbReference type="PANTHER" id="PTHR43798:SF33">
    <property type="entry name" value="HYDROLASE, PUTATIVE (AFU_ORTHOLOGUE AFUA_2G14860)-RELATED"/>
    <property type="match status" value="1"/>
</dbReference>
<organism evidence="2 3">
    <name type="scientific">Agaribacter marinus</name>
    <dbReference type="NCBI Taxonomy" id="1431249"/>
    <lineage>
        <taxon>Bacteria</taxon>
        <taxon>Pseudomonadati</taxon>
        <taxon>Pseudomonadota</taxon>
        <taxon>Gammaproteobacteria</taxon>
        <taxon>Alteromonadales</taxon>
        <taxon>Alteromonadaceae</taxon>
        <taxon>Agaribacter</taxon>
    </lineage>
</organism>
<reference evidence="2" key="1">
    <citation type="journal article" date="2014" name="Int. J. Syst. Evol. Microbiol.">
        <title>Complete genome sequence of Corynebacterium casei LMG S-19264T (=DSM 44701T), isolated from a smear-ripened cheese.</title>
        <authorList>
            <consortium name="US DOE Joint Genome Institute (JGI-PGF)"/>
            <person name="Walter F."/>
            <person name="Albersmeier A."/>
            <person name="Kalinowski J."/>
            <person name="Ruckert C."/>
        </authorList>
    </citation>
    <scope>NUCLEOTIDE SEQUENCE</scope>
    <source>
        <strain evidence="2">NBRC 110023</strain>
    </source>
</reference>
<dbReference type="Proteomes" id="UP001156601">
    <property type="component" value="Unassembled WGS sequence"/>
</dbReference>
<dbReference type="InterPro" id="IPR050266">
    <property type="entry name" value="AB_hydrolase_sf"/>
</dbReference>
<dbReference type="GO" id="GO:0016020">
    <property type="term" value="C:membrane"/>
    <property type="evidence" value="ECO:0007669"/>
    <property type="project" value="TreeGrafter"/>
</dbReference>
<name>A0AA37WI66_9ALTE</name>
<accession>A0AA37WI66</accession>
<dbReference type="PANTHER" id="PTHR43798">
    <property type="entry name" value="MONOACYLGLYCEROL LIPASE"/>
    <property type="match status" value="1"/>
</dbReference>
<keyword evidence="3" id="KW-1185">Reference proteome</keyword>
<sequence length="316" mass="35112">MPKLFKIILSTITAILLIGLVYQQTCAYIDSQTFKPNGKFSQVGNIEMYSETVGDGPVTVVFDSGMGHSLLVWRDVINGLSSSFKTFAYDRAGLGYSGKSQKPRTSQIMVNELHALLQAQSIEGPLILVGHSFGGLNVQLFAKTYPEQVKGLVLVESIHPDYLSYIPPQPSWRRKRLTIGKWLAPFGVPRLYLSGNDAHHKAVMTTVKHQYTSLDEAKHLEESTNQVASLVNNLGSLPIIILARNTASAQLKSTLSAQNQNVKWAELQERFLGLSNNATIIYSQERRHSIHRLQPALVIKAVEHISESIHHKNGLF</sequence>
<dbReference type="EMBL" id="BSOT01000005">
    <property type="protein sequence ID" value="GLR70578.1"/>
    <property type="molecule type" value="Genomic_DNA"/>
</dbReference>
<dbReference type="PRINTS" id="PR00111">
    <property type="entry name" value="ABHYDROLASE"/>
</dbReference>
<evidence type="ECO:0000313" key="3">
    <source>
        <dbReference type="Proteomes" id="UP001156601"/>
    </source>
</evidence>
<dbReference type="Pfam" id="PF00561">
    <property type="entry name" value="Abhydrolase_1"/>
    <property type="match status" value="1"/>
</dbReference>
<proteinExistence type="predicted"/>
<dbReference type="InterPro" id="IPR000073">
    <property type="entry name" value="AB_hydrolase_1"/>
</dbReference>
<gene>
    <name evidence="2" type="ORF">GCM10007852_14860</name>
</gene>
<evidence type="ECO:0000259" key="1">
    <source>
        <dbReference type="Pfam" id="PF00561"/>
    </source>
</evidence>
<dbReference type="RefSeq" id="WP_284216872.1">
    <property type="nucleotide sequence ID" value="NZ_BSOT01000005.1"/>
</dbReference>
<dbReference type="AlphaFoldDB" id="A0AA37WI66"/>
<feature type="domain" description="AB hydrolase-1" evidence="1">
    <location>
        <begin position="59"/>
        <end position="183"/>
    </location>
</feature>
<dbReference type="Gene3D" id="3.40.50.1820">
    <property type="entry name" value="alpha/beta hydrolase"/>
    <property type="match status" value="1"/>
</dbReference>
<comment type="caution">
    <text evidence="2">The sequence shown here is derived from an EMBL/GenBank/DDBJ whole genome shotgun (WGS) entry which is preliminary data.</text>
</comment>
<dbReference type="SUPFAM" id="SSF53474">
    <property type="entry name" value="alpha/beta-Hydrolases"/>
    <property type="match status" value="1"/>
</dbReference>
<reference evidence="2" key="2">
    <citation type="submission" date="2023-01" db="EMBL/GenBank/DDBJ databases">
        <title>Draft genome sequence of Agaribacter marinus strain NBRC 110023.</title>
        <authorList>
            <person name="Sun Q."/>
            <person name="Mori K."/>
        </authorList>
    </citation>
    <scope>NUCLEOTIDE SEQUENCE</scope>
    <source>
        <strain evidence="2">NBRC 110023</strain>
    </source>
</reference>
<dbReference type="InterPro" id="IPR029058">
    <property type="entry name" value="AB_hydrolase_fold"/>
</dbReference>
<protein>
    <recommendedName>
        <fullName evidence="1">AB hydrolase-1 domain-containing protein</fullName>
    </recommendedName>
</protein>
<evidence type="ECO:0000313" key="2">
    <source>
        <dbReference type="EMBL" id="GLR70578.1"/>
    </source>
</evidence>